<reference evidence="3" key="2">
    <citation type="submission" date="2025-05" db="UniProtKB">
        <authorList>
            <consortium name="EnsemblMetazoa"/>
        </authorList>
    </citation>
    <scope>IDENTIFICATION</scope>
    <source>
        <strain evidence="3">Foshan</strain>
    </source>
</reference>
<dbReference type="Pfam" id="PF00106">
    <property type="entry name" value="adh_short"/>
    <property type="match status" value="1"/>
</dbReference>
<evidence type="ECO:0000256" key="2">
    <source>
        <dbReference type="RuleBase" id="RU000363"/>
    </source>
</evidence>
<comment type="similarity">
    <text evidence="2">Belongs to the short-chain dehydrogenases/reductases (SDR) family.</text>
</comment>
<dbReference type="InterPro" id="IPR020904">
    <property type="entry name" value="Sc_DH/Rdtase_CS"/>
</dbReference>
<evidence type="ECO:0000313" key="3">
    <source>
        <dbReference type="EnsemblMetazoa" id="AALFPA23_009718.P13438"/>
    </source>
</evidence>
<keyword evidence="1" id="KW-0560">Oxidoreductase</keyword>
<dbReference type="Proteomes" id="UP000069940">
    <property type="component" value="Unassembled WGS sequence"/>
</dbReference>
<name>A0ABM1YJJ6_AEDAL</name>
<proteinExistence type="inferred from homology"/>
<protein>
    <submittedName>
        <fullName evidence="3">Uncharacterized protein</fullName>
    </submittedName>
</protein>
<dbReference type="RefSeq" id="XP_019559770.3">
    <property type="nucleotide sequence ID" value="XM_019704225.3"/>
</dbReference>
<dbReference type="PROSITE" id="PS00061">
    <property type="entry name" value="ADH_SHORT"/>
    <property type="match status" value="1"/>
</dbReference>
<evidence type="ECO:0000313" key="4">
    <source>
        <dbReference type="Proteomes" id="UP000069940"/>
    </source>
</evidence>
<dbReference type="EnsemblMetazoa" id="AALFPA23_009718.R13438">
    <property type="protein sequence ID" value="AALFPA23_009718.P13438"/>
    <property type="gene ID" value="AALFPA23_009718"/>
</dbReference>
<accession>A0ABM1YJJ6</accession>
<dbReference type="PANTHER" id="PTHR43313">
    <property type="entry name" value="SHORT-CHAIN DEHYDROGENASE/REDUCTASE FAMILY 9C"/>
    <property type="match status" value="1"/>
</dbReference>
<dbReference type="InterPro" id="IPR036291">
    <property type="entry name" value="NAD(P)-bd_dom_sf"/>
</dbReference>
<dbReference type="PRINTS" id="PR00080">
    <property type="entry name" value="SDRFAMILY"/>
</dbReference>
<organism evidence="3 4">
    <name type="scientific">Aedes albopictus</name>
    <name type="common">Asian tiger mosquito</name>
    <name type="synonym">Stegomyia albopicta</name>
    <dbReference type="NCBI Taxonomy" id="7160"/>
    <lineage>
        <taxon>Eukaryota</taxon>
        <taxon>Metazoa</taxon>
        <taxon>Ecdysozoa</taxon>
        <taxon>Arthropoda</taxon>
        <taxon>Hexapoda</taxon>
        <taxon>Insecta</taxon>
        <taxon>Pterygota</taxon>
        <taxon>Neoptera</taxon>
        <taxon>Endopterygota</taxon>
        <taxon>Diptera</taxon>
        <taxon>Nematocera</taxon>
        <taxon>Culicoidea</taxon>
        <taxon>Culicidae</taxon>
        <taxon>Culicinae</taxon>
        <taxon>Aedini</taxon>
        <taxon>Aedes</taxon>
        <taxon>Stegomyia</taxon>
    </lineage>
</organism>
<dbReference type="PANTHER" id="PTHR43313:SF36">
    <property type="entry name" value="D-BETA-HYDROXYBUTYRATE DEHYDROGENASE, MITOCHONDRIAL"/>
    <property type="match status" value="1"/>
</dbReference>
<reference evidence="4" key="1">
    <citation type="journal article" date="2015" name="Proc. Natl. Acad. Sci. U.S.A.">
        <title>Genome sequence of the Asian Tiger mosquito, Aedes albopictus, reveals insights into its biology, genetics, and evolution.</title>
        <authorList>
            <person name="Chen X.G."/>
            <person name="Jiang X."/>
            <person name="Gu J."/>
            <person name="Xu M."/>
            <person name="Wu Y."/>
            <person name="Deng Y."/>
            <person name="Zhang C."/>
            <person name="Bonizzoni M."/>
            <person name="Dermauw W."/>
            <person name="Vontas J."/>
            <person name="Armbruster P."/>
            <person name="Huang X."/>
            <person name="Yang Y."/>
            <person name="Zhang H."/>
            <person name="He W."/>
            <person name="Peng H."/>
            <person name="Liu Y."/>
            <person name="Wu K."/>
            <person name="Chen J."/>
            <person name="Lirakis M."/>
            <person name="Topalis P."/>
            <person name="Van Leeuwen T."/>
            <person name="Hall A.B."/>
            <person name="Jiang X."/>
            <person name="Thorpe C."/>
            <person name="Mueller R.L."/>
            <person name="Sun C."/>
            <person name="Waterhouse R.M."/>
            <person name="Yan G."/>
            <person name="Tu Z.J."/>
            <person name="Fang X."/>
            <person name="James A.A."/>
        </authorList>
    </citation>
    <scope>NUCLEOTIDE SEQUENCE [LARGE SCALE GENOMIC DNA]</scope>
    <source>
        <strain evidence="4">Foshan</strain>
    </source>
</reference>
<dbReference type="SUPFAM" id="SSF51735">
    <property type="entry name" value="NAD(P)-binding Rossmann-fold domains"/>
    <property type="match status" value="1"/>
</dbReference>
<dbReference type="PRINTS" id="PR00081">
    <property type="entry name" value="GDHRDH"/>
</dbReference>
<dbReference type="GeneID" id="109428461"/>
<evidence type="ECO:0000256" key="1">
    <source>
        <dbReference type="ARBA" id="ARBA00023002"/>
    </source>
</evidence>
<sequence>MSSIQPTVSSTSLVSTAASASNSSPSSSSSPTPDSIFISLAVEALFCVGSGALGAMSILQRGGIADVLKYVGLTTVAAGSLLLLLEHRERRKRTFSERSVVIVTGCDSGLGFNIAQMCHRMGFIVFAGCLKSDSDGAKMLEELDGKSGRLILLEELDITLEERIVCAKKKVKDFLKSKPECELFALINNAGVMCFGEFEWQLERHLEQQINVNLLGTMRMTKAFLPLLRLQRGRVINVTSHCSLQALPGLSVYSATKAALRYWTEGLRMEMSSYGVPVVNFIPGSLVTQSNICANQQQYAEQMRAAFSEEQAQFYGSYFDEYNAYLRVISGMKPVQSLAGNHPVLRCFEDALLDAKPKPLYKCEPWRYRMYHFLFRIAPTAVSDWLVRRFVAMPEYRTPESRQGHGIVASL</sequence>
<dbReference type="Gene3D" id="3.40.50.720">
    <property type="entry name" value="NAD(P)-binding Rossmann-like Domain"/>
    <property type="match status" value="1"/>
</dbReference>
<dbReference type="InterPro" id="IPR002347">
    <property type="entry name" value="SDR_fam"/>
</dbReference>
<keyword evidence="4" id="KW-1185">Reference proteome</keyword>